<feature type="compositionally biased region" description="Low complexity" evidence="1">
    <location>
        <begin position="248"/>
        <end position="259"/>
    </location>
</feature>
<feature type="region of interest" description="Disordered" evidence="1">
    <location>
        <begin position="237"/>
        <end position="259"/>
    </location>
</feature>
<organism evidence="2 3">
    <name type="scientific">Sphagnum troendelagicum</name>
    <dbReference type="NCBI Taxonomy" id="128251"/>
    <lineage>
        <taxon>Eukaryota</taxon>
        <taxon>Viridiplantae</taxon>
        <taxon>Streptophyta</taxon>
        <taxon>Embryophyta</taxon>
        <taxon>Bryophyta</taxon>
        <taxon>Sphagnophytina</taxon>
        <taxon>Sphagnopsida</taxon>
        <taxon>Sphagnales</taxon>
        <taxon>Sphagnaceae</taxon>
        <taxon>Sphagnum</taxon>
    </lineage>
</organism>
<accession>A0ABP0UJB2</accession>
<evidence type="ECO:0000313" key="3">
    <source>
        <dbReference type="Proteomes" id="UP001497512"/>
    </source>
</evidence>
<evidence type="ECO:0000313" key="2">
    <source>
        <dbReference type="EMBL" id="CAK9222950.1"/>
    </source>
</evidence>
<protein>
    <submittedName>
        <fullName evidence="2">Uncharacterized protein</fullName>
    </submittedName>
</protein>
<name>A0ABP0UJB2_9BRYO</name>
<dbReference type="EMBL" id="OZ019896">
    <property type="protein sequence ID" value="CAK9222950.1"/>
    <property type="molecule type" value="Genomic_DNA"/>
</dbReference>
<sequence>MWKPDKESIRGNGRGLAMLREETRRYQQELEQIRRTRASRTRGNCESPRLQHLEPPTKPSDILACRGGEALSSSHNEVDIAAIQDESWRFPETLKTAQAAQSSGGKSEVEQAPEIEDIFEQAKKKGLATDKLIETQTDAPGIEEAKKGVVQDREMETQTDDQQLPEKTRFLEAEIEAEETLSTELGFKYPQLHTCVGHCEELKIKGLSVAGKDVCDCDTQKAAVRVNASMVFTANPSRNVMERHHQDSSNFPSSFKSNNSAGSLRSSAIAAESSITDRDLSGQCQSPDMPQNLKKLQYSRSGGASALASEDQKSNHFQKLCSGLKALATTKQFEHSLMSQGERDITVNLELRTRIPAGEFTIAEPDVSRSLAATYLDSGVELGMQSHSPSLSTFSCKLRILTM</sequence>
<proteinExistence type="predicted"/>
<dbReference type="Proteomes" id="UP001497512">
    <property type="component" value="Chromosome 4"/>
</dbReference>
<reference evidence="2" key="1">
    <citation type="submission" date="2024-02" db="EMBL/GenBank/DDBJ databases">
        <authorList>
            <consortium name="ELIXIR-Norway"/>
            <consortium name="Elixir Norway"/>
        </authorList>
    </citation>
    <scope>NUCLEOTIDE SEQUENCE</scope>
</reference>
<gene>
    <name evidence="2" type="ORF">CSSPTR1EN2_LOCUS16569</name>
</gene>
<evidence type="ECO:0000256" key="1">
    <source>
        <dbReference type="SAM" id="MobiDB-lite"/>
    </source>
</evidence>
<feature type="region of interest" description="Disordered" evidence="1">
    <location>
        <begin position="34"/>
        <end position="59"/>
    </location>
</feature>
<keyword evidence="3" id="KW-1185">Reference proteome</keyword>